<dbReference type="Pfam" id="PF23398">
    <property type="entry name" value="FAZ1_cons"/>
    <property type="match status" value="1"/>
</dbReference>
<proteinExistence type="predicted"/>
<organism evidence="4">
    <name type="scientific">Trypanosoma brucei equiperdum</name>
    <dbReference type="NCBI Taxonomy" id="630700"/>
    <lineage>
        <taxon>Eukaryota</taxon>
        <taxon>Discoba</taxon>
        <taxon>Euglenozoa</taxon>
        <taxon>Kinetoplastea</taxon>
        <taxon>Metakinetoplastina</taxon>
        <taxon>Trypanosomatida</taxon>
        <taxon>Trypanosomatidae</taxon>
        <taxon>Trypanosoma</taxon>
    </lineage>
</organism>
<evidence type="ECO:0000313" key="4">
    <source>
        <dbReference type="EMBL" id="RHW71186.1"/>
    </source>
</evidence>
<dbReference type="AlphaFoldDB" id="A0A3L6L4Y6"/>
<dbReference type="Proteomes" id="UP000266743">
    <property type="component" value="Chromosome 7"/>
</dbReference>
<evidence type="ECO:0000256" key="1">
    <source>
        <dbReference type="SAM" id="Coils"/>
    </source>
</evidence>
<evidence type="ECO:0000259" key="3">
    <source>
        <dbReference type="Pfam" id="PF23398"/>
    </source>
</evidence>
<comment type="caution">
    <text evidence="4">The sequence shown here is derived from an EMBL/GenBank/DDBJ whole genome shotgun (WGS) entry which is preliminary data.</text>
</comment>
<sequence>MEEQLAELRAENEELRRSNELFSLRNDYCDVSRDAKDGAVKIYSGDEYLLKEKSADVDCSGDGDGIGVIKNELILVKRENIDLRSVDDENSKEIECLLSDVKELRLKLSEISSENDELRKELDIKSHELVVQGELLQELGDRLKEFLTQNEQLRGTDELRVDELDKQQRRLRDMEEQVMELQAVNERKTNELVSQSDGLRKAVDALKKLRSGVDVVDASSHNDPPSVLMSNALDDLEEALNEPSRGGEEERKHDSRWMASMEGDCMVSSQCVQLQGERLDELLKNKPEELRCAVVVDAANACRVYRDCVSNVTFTPSGRVVEFDVTHPSSIHPSEIAQRLQHYPFRETQRLLLGSSIGTNDAGDGNLTMSSFLRRACGVMVDEQGVFVDEVLSRLVIERSSLSSLQCLLVVGFLNRDRIRAKREGDLLDELEERATEHTEMLENMEEMVVLLDEARQAECTVRSELFAREEELLELRCTQDRDKKFRDEMLLSLFNMLEKARSSHVEVARGKVEELMSGVYLVGELEQEVKKLSEENAALREELEQRETTHKEDLDALNRKIAALLLELDEKGFEYTDTIGKLDEFVNVLEGARAAEKAALMALEAREQELFDLQDAKDDEMREVEAVMQQLEARIEELQGGMPVPLPWTSSEHLGETGNSITSAVTVPSASNLAVGGTDIISSMRHQLERLKREKEALMVELQSKGRQHDDVVDELNRNIGGLMTDLDSRIRGCQVSATSAKELLREISLLRSVEEGEDDEDEGDATGCPTTHLGGPWAHH</sequence>
<evidence type="ECO:0000256" key="2">
    <source>
        <dbReference type="SAM" id="MobiDB-lite"/>
    </source>
</evidence>
<reference evidence="4" key="1">
    <citation type="submission" date="2018-09" db="EMBL/GenBank/DDBJ databases">
        <title>whole genome sequence of T. equiperdum IVM-t1 strain.</title>
        <authorList>
            <person name="Suganuma K."/>
        </authorList>
    </citation>
    <scope>NUCLEOTIDE SEQUENCE [LARGE SCALE GENOMIC DNA]</scope>
    <source>
        <strain evidence="4">IVM-t1</strain>
    </source>
</reference>
<accession>A0A3L6L4Y6</accession>
<dbReference type="EMBL" id="QSBY01000007">
    <property type="protein sequence ID" value="RHW71186.1"/>
    <property type="molecule type" value="Genomic_DNA"/>
</dbReference>
<feature type="coiled-coil region" evidence="1">
    <location>
        <begin position="94"/>
        <end position="191"/>
    </location>
</feature>
<feature type="coiled-coil region" evidence="1">
    <location>
        <begin position="682"/>
        <end position="709"/>
    </location>
</feature>
<protein>
    <recommendedName>
        <fullName evidence="3">Flagellar attachment zone protein 1 conserved domain-containing protein</fullName>
    </recommendedName>
</protein>
<feature type="domain" description="Flagellar attachment zone protein 1 conserved" evidence="3">
    <location>
        <begin position="267"/>
        <end position="352"/>
    </location>
</feature>
<feature type="compositionally biased region" description="Acidic residues" evidence="2">
    <location>
        <begin position="757"/>
        <end position="766"/>
    </location>
</feature>
<dbReference type="PANTHER" id="PTHR23159:SF31">
    <property type="entry name" value="CENTROSOME-ASSOCIATED PROTEIN CEP250 ISOFORM X1"/>
    <property type="match status" value="1"/>
</dbReference>
<feature type="region of interest" description="Disordered" evidence="2">
    <location>
        <begin position="754"/>
        <end position="782"/>
    </location>
</feature>
<dbReference type="InterPro" id="IPR056614">
    <property type="entry name" value="FAZ1_cons"/>
</dbReference>
<name>A0A3L6L4Y6_9TRYP</name>
<dbReference type="PANTHER" id="PTHR23159">
    <property type="entry name" value="CENTROSOMAL PROTEIN 2"/>
    <property type="match status" value="1"/>
</dbReference>
<keyword evidence="1" id="KW-0175">Coiled coil</keyword>
<feature type="coiled-coil region" evidence="1">
    <location>
        <begin position="523"/>
        <end position="561"/>
    </location>
</feature>
<feature type="coiled-coil region" evidence="1">
    <location>
        <begin position="604"/>
        <end position="642"/>
    </location>
</feature>
<gene>
    <name evidence="4" type="ORF">DPX39_070042900</name>
</gene>